<comment type="subcellular location">
    <subcellularLocation>
        <location evidence="1 8">Cell outer membrane</location>
        <topology evidence="1 8">Multi-pass membrane protein</topology>
    </subcellularLocation>
</comment>
<comment type="similarity">
    <text evidence="8 9">Belongs to the TonB-dependent receptor family.</text>
</comment>
<dbReference type="Gene3D" id="2.170.130.10">
    <property type="entry name" value="TonB-dependent receptor, plug domain"/>
    <property type="match status" value="1"/>
</dbReference>
<keyword evidence="6 8" id="KW-0472">Membrane</keyword>
<dbReference type="PROSITE" id="PS52016">
    <property type="entry name" value="TONB_DEPENDENT_REC_3"/>
    <property type="match status" value="1"/>
</dbReference>
<evidence type="ECO:0000256" key="3">
    <source>
        <dbReference type="ARBA" id="ARBA00022452"/>
    </source>
</evidence>
<keyword evidence="2 8" id="KW-0813">Transport</keyword>
<evidence type="ECO:0000256" key="10">
    <source>
        <dbReference type="SAM" id="SignalP"/>
    </source>
</evidence>
<evidence type="ECO:0000256" key="8">
    <source>
        <dbReference type="PROSITE-ProRule" id="PRU01360"/>
    </source>
</evidence>
<keyword evidence="10" id="KW-0732">Signal</keyword>
<dbReference type="InterPro" id="IPR000531">
    <property type="entry name" value="Beta-barrel_TonB"/>
</dbReference>
<evidence type="ECO:0000259" key="12">
    <source>
        <dbReference type="Pfam" id="PF07715"/>
    </source>
</evidence>
<feature type="domain" description="TonB-dependent receptor plug" evidence="12">
    <location>
        <begin position="64"/>
        <end position="179"/>
    </location>
</feature>
<dbReference type="InterPro" id="IPR039426">
    <property type="entry name" value="TonB-dep_rcpt-like"/>
</dbReference>
<dbReference type="InterPro" id="IPR037066">
    <property type="entry name" value="Plug_dom_sf"/>
</dbReference>
<organism evidence="13 14">
    <name type="scientific">Sphingomonas olei</name>
    <dbReference type="NCBI Taxonomy" id="1886787"/>
    <lineage>
        <taxon>Bacteria</taxon>
        <taxon>Pseudomonadati</taxon>
        <taxon>Pseudomonadota</taxon>
        <taxon>Alphaproteobacteria</taxon>
        <taxon>Sphingomonadales</taxon>
        <taxon>Sphingomonadaceae</taxon>
        <taxon>Sphingomonas</taxon>
    </lineage>
</organism>
<feature type="domain" description="TonB-dependent receptor-like beta-barrel" evidence="11">
    <location>
        <begin position="533"/>
        <end position="987"/>
    </location>
</feature>
<comment type="caution">
    <text evidence="13">The sequence shown here is derived from an EMBL/GenBank/DDBJ whole genome shotgun (WGS) entry which is preliminary data.</text>
</comment>
<evidence type="ECO:0000256" key="6">
    <source>
        <dbReference type="ARBA" id="ARBA00023136"/>
    </source>
</evidence>
<dbReference type="Gene3D" id="2.40.170.20">
    <property type="entry name" value="TonB-dependent receptor, beta-barrel domain"/>
    <property type="match status" value="1"/>
</dbReference>
<dbReference type="EMBL" id="SSTI01000004">
    <property type="protein sequence ID" value="THG40469.1"/>
    <property type="molecule type" value="Genomic_DNA"/>
</dbReference>
<keyword evidence="3 8" id="KW-1134">Transmembrane beta strand</keyword>
<dbReference type="PANTHER" id="PTHR47234:SF2">
    <property type="entry name" value="TONB-DEPENDENT RECEPTOR"/>
    <property type="match status" value="1"/>
</dbReference>
<dbReference type="InterPro" id="IPR012910">
    <property type="entry name" value="Plug_dom"/>
</dbReference>
<keyword evidence="5 9" id="KW-0798">TonB box</keyword>
<keyword evidence="4 8" id="KW-0812">Transmembrane</keyword>
<evidence type="ECO:0000256" key="5">
    <source>
        <dbReference type="ARBA" id="ARBA00023077"/>
    </source>
</evidence>
<evidence type="ECO:0000313" key="13">
    <source>
        <dbReference type="EMBL" id="THG40469.1"/>
    </source>
</evidence>
<dbReference type="Pfam" id="PF00593">
    <property type="entry name" value="TonB_dep_Rec_b-barrel"/>
    <property type="match status" value="1"/>
</dbReference>
<name>A0ABY2QIJ2_9SPHN</name>
<proteinExistence type="inferred from homology"/>
<feature type="chain" id="PRO_5045345674" evidence="10">
    <location>
        <begin position="29"/>
        <end position="1019"/>
    </location>
</feature>
<evidence type="ECO:0000256" key="4">
    <source>
        <dbReference type="ARBA" id="ARBA00022692"/>
    </source>
</evidence>
<keyword evidence="14" id="KW-1185">Reference proteome</keyword>
<evidence type="ECO:0000256" key="2">
    <source>
        <dbReference type="ARBA" id="ARBA00022448"/>
    </source>
</evidence>
<dbReference type="InterPro" id="IPR036942">
    <property type="entry name" value="Beta-barrel_TonB_sf"/>
</dbReference>
<protein>
    <submittedName>
        <fullName evidence="13">TonB-dependent receptor</fullName>
    </submittedName>
</protein>
<dbReference type="Pfam" id="PF07715">
    <property type="entry name" value="Plug"/>
    <property type="match status" value="1"/>
</dbReference>
<accession>A0ABY2QIJ2</accession>
<keyword evidence="13" id="KW-0675">Receptor</keyword>
<sequence>MMAKALFVRGTACSALAWALLTAGTAHAQIGGDPTAIQSAPATNDTAAPDIVVTGTLIRGTPENLAVPVDVISSEELAKQGAPTAVDLLKNLTVANGTVGDANQFDTRAQGSEGVASVNLRGLGPQRTLVLLNGKRMVPSGLGIPIVDVNMFPTSAIGRVEILKDGAAATYGSDAIAGVVNFITRTDQQGFLVSGDYRWIKGSKGDYGAAASYGHKQDNFRVFASIGYQRRSELRFTDRDFAVQPYPTNPQGAWTGGGSPGNFDFNGTVGGINLTTDLGCEGLGGFRSAPGSNTDRCFTQFGQFDNLIEPEERFQAFLDTEFDVADNASLRLTGLYSFTNTRVTSSPSYLPTLPPSTNAAFGNGSLFVIPGYAPALRDYCALYGAQAGCSRSASGALDSAVALPVLFRPFLLGGNPLFESRSNDRGSAVSKRETEAMRFTADLHIEVSSNIDFTTGFTFSEYHRDYDGTDTFGDLLQNAMAGFGGPNCAYASTASRAGLTPAQLAGLAGTNGCTFFNPFSTAIPANAVTGILNPNFAGTRNPAGFNLSPGAGLINDLATIDLFFRTPNTQVRTQQYVGDVALSGRTGIRLWADRDIGFAVGGQYRKNTFQTLLNNDANIAVTPCPGTPLNPNATCNPQTGALGFLGTNPERTADADVYALFAELQIPIIDAINLQLSARYEDYRGNVGSTFDPQARLKIELTDWLGIRGGVGTSFRGPPPQNLSGSGVSLQVIGTGFRAVEIFGNPNLRPESATTYNGGILIDRGPFNASLDYWRYDLKGPIESEPVSGLANALFGASGTANCGNPAFAALQSRFTFNAAGCGINNVSRLRTQVFNSADVKTSGLDFTASYRGELGPVELTVGGAATYVIDYDIKDLFVEGILVQPAFDAVGKLNFQTTAYPIPQWRGNWYVQGDTGPHSLRLQFNYVDGYTDQRGPAIFGPNAGALAGASVTRGKEIGSWRTFDATYRLALDTGTTFTLAAVNIFNRDPPFARLDPNYDSFTASPLGFTLKAAVSQAF</sequence>
<evidence type="ECO:0000313" key="14">
    <source>
        <dbReference type="Proteomes" id="UP000308038"/>
    </source>
</evidence>
<dbReference type="Proteomes" id="UP000308038">
    <property type="component" value="Unassembled WGS sequence"/>
</dbReference>
<reference evidence="13 14" key="1">
    <citation type="submission" date="2019-04" db="EMBL/GenBank/DDBJ databases">
        <title>Microbes associate with the intestines of laboratory mice.</title>
        <authorList>
            <person name="Navarre W."/>
            <person name="Wong E."/>
            <person name="Huang K.C."/>
            <person name="Tropini C."/>
            <person name="Ng K."/>
            <person name="Yu B."/>
        </authorList>
    </citation>
    <scope>NUCLEOTIDE SEQUENCE [LARGE SCALE GENOMIC DNA]</scope>
    <source>
        <strain evidence="13 14">NM83_B4-11</strain>
    </source>
</reference>
<evidence type="ECO:0000256" key="9">
    <source>
        <dbReference type="RuleBase" id="RU003357"/>
    </source>
</evidence>
<evidence type="ECO:0000256" key="7">
    <source>
        <dbReference type="ARBA" id="ARBA00023237"/>
    </source>
</evidence>
<feature type="signal peptide" evidence="10">
    <location>
        <begin position="1"/>
        <end position="28"/>
    </location>
</feature>
<evidence type="ECO:0000259" key="11">
    <source>
        <dbReference type="Pfam" id="PF00593"/>
    </source>
</evidence>
<gene>
    <name evidence="13" type="ORF">E5988_06460</name>
</gene>
<dbReference type="SUPFAM" id="SSF56935">
    <property type="entry name" value="Porins"/>
    <property type="match status" value="1"/>
</dbReference>
<evidence type="ECO:0000256" key="1">
    <source>
        <dbReference type="ARBA" id="ARBA00004571"/>
    </source>
</evidence>
<keyword evidence="7 8" id="KW-0998">Cell outer membrane</keyword>
<dbReference type="PANTHER" id="PTHR47234">
    <property type="match status" value="1"/>
</dbReference>